<reference evidence="1 2" key="1">
    <citation type="submission" date="2016-02" db="EMBL/GenBank/DDBJ databases">
        <title>Genome analysis of coral dinoflagellate symbionts highlights evolutionary adaptations to a symbiotic lifestyle.</title>
        <authorList>
            <person name="Aranda M."/>
            <person name="Li Y."/>
            <person name="Liew Y.J."/>
            <person name="Baumgarten S."/>
            <person name="Simakov O."/>
            <person name="Wilson M."/>
            <person name="Piel J."/>
            <person name="Ashoor H."/>
            <person name="Bougouffa S."/>
            <person name="Bajic V.B."/>
            <person name="Ryu T."/>
            <person name="Ravasi T."/>
            <person name="Bayer T."/>
            <person name="Micklem G."/>
            <person name="Kim H."/>
            <person name="Bhak J."/>
            <person name="Lajeunesse T.C."/>
            <person name="Voolstra C.R."/>
        </authorList>
    </citation>
    <scope>NUCLEOTIDE SEQUENCE [LARGE SCALE GENOMIC DNA]</scope>
    <source>
        <strain evidence="1 2">CCMP2467</strain>
    </source>
</reference>
<organism evidence="1 2">
    <name type="scientific">Symbiodinium microadriaticum</name>
    <name type="common">Dinoflagellate</name>
    <name type="synonym">Zooxanthella microadriatica</name>
    <dbReference type="NCBI Taxonomy" id="2951"/>
    <lineage>
        <taxon>Eukaryota</taxon>
        <taxon>Sar</taxon>
        <taxon>Alveolata</taxon>
        <taxon>Dinophyceae</taxon>
        <taxon>Suessiales</taxon>
        <taxon>Symbiodiniaceae</taxon>
        <taxon>Symbiodinium</taxon>
    </lineage>
</organism>
<protein>
    <submittedName>
        <fullName evidence="1">Uncharacterized protein</fullName>
    </submittedName>
</protein>
<name>A0A1Q9CRH4_SYMMI</name>
<sequence length="175" mass="18763">MFDARSYYGERCRDWSLQRLQGYLLNARAGDLDAPRTTCAEAGVARASGSASGAVAVLGFTLSVPSAAREGDIPTRAGETLPAILGSNHGREPCVRQLPVLHQPQILRDVVLHRDDRHLCGQASPVGYLCEPLRPRPWRFSETARSAAGPQAPMSSNEPLDHQASCLACANCGQA</sequence>
<dbReference type="Proteomes" id="UP000186817">
    <property type="component" value="Unassembled WGS sequence"/>
</dbReference>
<dbReference type="AlphaFoldDB" id="A0A1Q9CRH4"/>
<proteinExistence type="predicted"/>
<evidence type="ECO:0000313" key="2">
    <source>
        <dbReference type="Proteomes" id="UP000186817"/>
    </source>
</evidence>
<accession>A0A1Q9CRH4</accession>
<comment type="caution">
    <text evidence="1">The sequence shown here is derived from an EMBL/GenBank/DDBJ whole genome shotgun (WGS) entry which is preliminary data.</text>
</comment>
<evidence type="ECO:0000313" key="1">
    <source>
        <dbReference type="EMBL" id="OLP85526.1"/>
    </source>
</evidence>
<gene>
    <name evidence="1" type="ORF">AK812_SmicGene33468</name>
</gene>
<keyword evidence="2" id="KW-1185">Reference proteome</keyword>
<dbReference type="EMBL" id="LSRX01000972">
    <property type="protein sequence ID" value="OLP85526.1"/>
    <property type="molecule type" value="Genomic_DNA"/>
</dbReference>